<accession>A0ABX9CB02</accession>
<gene>
    <name evidence="1" type="ORF">GAR05_06163</name>
</gene>
<evidence type="ECO:0000313" key="1">
    <source>
        <dbReference type="EMBL" id="RAN92671.1"/>
    </source>
</evidence>
<evidence type="ECO:0000313" key="2">
    <source>
        <dbReference type="Proteomes" id="UP000249334"/>
    </source>
</evidence>
<comment type="caution">
    <text evidence="1">The sequence shown here is derived from an EMBL/GenBank/DDBJ whole genome shotgun (WGS) entry which is preliminary data.</text>
</comment>
<name>A0ABX9CB02_9ACTN</name>
<proteinExistence type="predicted"/>
<dbReference type="RefSeq" id="WP_112672387.1">
    <property type="nucleotide sequence ID" value="NZ_PXXW01000055.1"/>
</dbReference>
<reference evidence="1 2" key="1">
    <citation type="submission" date="2018-03" db="EMBL/GenBank/DDBJ databases">
        <title>Genomic framework for the identification of Micromonospora saelicesensis and Micromonospora noduli.</title>
        <authorList>
            <person name="Riesco R."/>
            <person name="Trujillo M.E."/>
        </authorList>
    </citation>
    <scope>NUCLEOTIDE SEQUENCE [LARGE SCALE GENOMIC DNA]</scope>
    <source>
        <strain evidence="1 2">GAR05</strain>
    </source>
</reference>
<dbReference type="EMBL" id="PXXW01000055">
    <property type="protein sequence ID" value="RAN92671.1"/>
    <property type="molecule type" value="Genomic_DNA"/>
</dbReference>
<keyword evidence="2" id="KW-1185">Reference proteome</keyword>
<protein>
    <submittedName>
        <fullName evidence="1">Uncharacterized protein</fullName>
    </submittedName>
</protein>
<organism evidence="1 2">
    <name type="scientific">Micromonospora saelicesensis</name>
    <dbReference type="NCBI Taxonomy" id="285676"/>
    <lineage>
        <taxon>Bacteria</taxon>
        <taxon>Bacillati</taxon>
        <taxon>Actinomycetota</taxon>
        <taxon>Actinomycetes</taxon>
        <taxon>Micromonosporales</taxon>
        <taxon>Micromonosporaceae</taxon>
        <taxon>Micromonospora</taxon>
    </lineage>
</organism>
<dbReference type="Proteomes" id="UP000249334">
    <property type="component" value="Unassembled WGS sequence"/>
</dbReference>
<sequence>MTESIYCEVDGKPGARYDDPYYPGEGYTTDMCPGCIRDQRRQAAIDARQAEFADMDPAKAEALIGAL</sequence>